<dbReference type="GO" id="GO:0006351">
    <property type="term" value="P:DNA-templated transcription"/>
    <property type="evidence" value="ECO:0007669"/>
    <property type="project" value="InterPro"/>
</dbReference>
<evidence type="ECO:0000256" key="3">
    <source>
        <dbReference type="ARBA" id="ARBA00023163"/>
    </source>
</evidence>
<keyword evidence="2" id="KW-0238">DNA-binding</keyword>
<dbReference type="OrthoDB" id="3646183at2759"/>
<feature type="signal peptide" evidence="5">
    <location>
        <begin position="1"/>
        <end position="16"/>
    </location>
</feature>
<reference evidence="7" key="1">
    <citation type="submission" date="2020-04" db="EMBL/GenBank/DDBJ databases">
        <title>Draft genome resource of the tomato pathogen Pseudocercospora fuligena.</title>
        <authorList>
            <person name="Zaccaron A."/>
        </authorList>
    </citation>
    <scope>NUCLEOTIDE SEQUENCE</scope>
    <source>
        <strain evidence="7">PF001</strain>
    </source>
</reference>
<feature type="chain" id="PRO_5034016878" evidence="5">
    <location>
        <begin position="17"/>
        <end position="468"/>
    </location>
</feature>
<proteinExistence type="predicted"/>
<dbReference type="GO" id="GO:0000435">
    <property type="term" value="P:positive regulation of transcription from RNA polymerase II promoter by galactose"/>
    <property type="evidence" value="ECO:0007669"/>
    <property type="project" value="TreeGrafter"/>
</dbReference>
<dbReference type="GO" id="GO:0005634">
    <property type="term" value="C:nucleus"/>
    <property type="evidence" value="ECO:0007669"/>
    <property type="project" value="TreeGrafter"/>
</dbReference>
<dbReference type="SMART" id="SM00906">
    <property type="entry name" value="Fungal_trans"/>
    <property type="match status" value="1"/>
</dbReference>
<dbReference type="GO" id="GO:0008270">
    <property type="term" value="F:zinc ion binding"/>
    <property type="evidence" value="ECO:0007669"/>
    <property type="project" value="InterPro"/>
</dbReference>
<protein>
    <submittedName>
        <fullName evidence="7">ABC-transporter-regulating transcription factor</fullName>
    </submittedName>
</protein>
<dbReference type="CDD" id="cd12148">
    <property type="entry name" value="fungal_TF_MHR"/>
    <property type="match status" value="1"/>
</dbReference>
<evidence type="ECO:0000256" key="5">
    <source>
        <dbReference type="SAM" id="SignalP"/>
    </source>
</evidence>
<dbReference type="GO" id="GO:0000978">
    <property type="term" value="F:RNA polymerase II cis-regulatory region sequence-specific DNA binding"/>
    <property type="evidence" value="ECO:0007669"/>
    <property type="project" value="TreeGrafter"/>
</dbReference>
<dbReference type="EMBL" id="JABCIY010000061">
    <property type="protein sequence ID" value="KAF7194431.1"/>
    <property type="molecule type" value="Genomic_DNA"/>
</dbReference>
<keyword evidence="3" id="KW-0804">Transcription</keyword>
<name>A0A8H6RL64_9PEZI</name>
<comment type="caution">
    <text evidence="7">The sequence shown here is derived from an EMBL/GenBank/DDBJ whole genome shotgun (WGS) entry which is preliminary data.</text>
</comment>
<dbReference type="AlphaFoldDB" id="A0A8H6RL64"/>
<evidence type="ECO:0000313" key="7">
    <source>
        <dbReference type="EMBL" id="KAF7194431.1"/>
    </source>
</evidence>
<feature type="domain" description="Xylanolytic transcriptional activator regulatory" evidence="6">
    <location>
        <begin position="75"/>
        <end position="148"/>
    </location>
</feature>
<keyword evidence="5" id="KW-0732">Signal</keyword>
<sequence length="468" mass="51268">MSRPLLCLLNIIFAFATYITEHPEQGWEQNANAAQVFFSRAQTLSRGPRRASLDMVQALLLMCQYRQGTQSSNEAYLLHGLAVRLAIQIGLHSKTACGSLSPLDAEIRKRTWFACVYVDSTLAMTYGRPISIPDNYTSFELPLNCSLESLDTVAMESARDDRGHVSLLTASIQLYQILNDILRRAYGANLEPDVSLSLAEMLEVIVNLESRLQLLQATLPTSLLARPWLEDQEHSNVIARLSVIFRLRFLNVRLLLHRPVLVHQLRSIGGQPPALTTSSLFQDFAKQSTMVCHEAACEVVQIVSVIAKKSPGLLGAPWFSVYFVFNAALSVFACLVAEADKEPLSNKFDFHDSVAALQKSIAAIEKVGGGAKPPRRALATLSKALKMSTALAQSRADQGAPPEGMLKISDALPTPSQASLQPISILEQQTGPSKILHESILDTWTEADWDLFSDVAAFGSEFGGFNAA</sequence>
<dbReference type="GO" id="GO:0000981">
    <property type="term" value="F:DNA-binding transcription factor activity, RNA polymerase II-specific"/>
    <property type="evidence" value="ECO:0007669"/>
    <property type="project" value="TreeGrafter"/>
</dbReference>
<keyword evidence="1" id="KW-0805">Transcription regulation</keyword>
<keyword evidence="4" id="KW-0539">Nucleus</keyword>
<evidence type="ECO:0000259" key="6">
    <source>
        <dbReference type="SMART" id="SM00906"/>
    </source>
</evidence>
<keyword evidence="8" id="KW-1185">Reference proteome</keyword>
<dbReference type="Proteomes" id="UP000660729">
    <property type="component" value="Unassembled WGS sequence"/>
</dbReference>
<organism evidence="7 8">
    <name type="scientific">Pseudocercospora fuligena</name>
    <dbReference type="NCBI Taxonomy" id="685502"/>
    <lineage>
        <taxon>Eukaryota</taxon>
        <taxon>Fungi</taxon>
        <taxon>Dikarya</taxon>
        <taxon>Ascomycota</taxon>
        <taxon>Pezizomycotina</taxon>
        <taxon>Dothideomycetes</taxon>
        <taxon>Dothideomycetidae</taxon>
        <taxon>Mycosphaerellales</taxon>
        <taxon>Mycosphaerellaceae</taxon>
        <taxon>Pseudocercospora</taxon>
    </lineage>
</organism>
<evidence type="ECO:0000256" key="4">
    <source>
        <dbReference type="ARBA" id="ARBA00023242"/>
    </source>
</evidence>
<dbReference type="InterPro" id="IPR007219">
    <property type="entry name" value="XnlR_reg_dom"/>
</dbReference>
<evidence type="ECO:0000256" key="1">
    <source>
        <dbReference type="ARBA" id="ARBA00023015"/>
    </source>
</evidence>
<dbReference type="InterPro" id="IPR051127">
    <property type="entry name" value="Fungal_SecMet_Regulators"/>
</dbReference>
<dbReference type="PANTHER" id="PTHR47424">
    <property type="entry name" value="REGULATORY PROTEIN GAL4"/>
    <property type="match status" value="1"/>
</dbReference>
<dbReference type="Pfam" id="PF04082">
    <property type="entry name" value="Fungal_trans"/>
    <property type="match status" value="1"/>
</dbReference>
<evidence type="ECO:0000256" key="2">
    <source>
        <dbReference type="ARBA" id="ARBA00023125"/>
    </source>
</evidence>
<accession>A0A8H6RL64</accession>
<dbReference type="PANTHER" id="PTHR47424:SF3">
    <property type="entry name" value="REGULATORY PROTEIN GAL4"/>
    <property type="match status" value="1"/>
</dbReference>
<gene>
    <name evidence="7" type="ORF">HII31_04236</name>
</gene>
<evidence type="ECO:0000313" key="8">
    <source>
        <dbReference type="Proteomes" id="UP000660729"/>
    </source>
</evidence>